<protein>
    <recommendedName>
        <fullName evidence="2">Myb-like DNA-binding domain-containing protein</fullName>
    </recommendedName>
</protein>
<dbReference type="Pfam" id="PF22980">
    <property type="entry name" value="Myb_DNA-bind_8"/>
    <property type="match status" value="1"/>
</dbReference>
<proteinExistence type="predicted"/>
<organism evidence="3 4">
    <name type="scientific">Sclerotinia borealis (strain F-4128)</name>
    <dbReference type="NCBI Taxonomy" id="1432307"/>
    <lineage>
        <taxon>Eukaryota</taxon>
        <taxon>Fungi</taxon>
        <taxon>Dikarya</taxon>
        <taxon>Ascomycota</taxon>
        <taxon>Pezizomycotina</taxon>
        <taxon>Leotiomycetes</taxon>
        <taxon>Helotiales</taxon>
        <taxon>Sclerotiniaceae</taxon>
        <taxon>Sclerotinia</taxon>
    </lineage>
</organism>
<reference evidence="3 4" key="1">
    <citation type="journal article" date="2014" name="Genome Announc.">
        <title>Draft genome sequence of Sclerotinia borealis, a psychrophilic plant pathogenic fungus.</title>
        <authorList>
            <person name="Mardanov A.V."/>
            <person name="Beletsky A.V."/>
            <person name="Kadnikov V.V."/>
            <person name="Ignatov A.N."/>
            <person name="Ravin N.V."/>
        </authorList>
    </citation>
    <scope>NUCLEOTIDE SEQUENCE [LARGE SCALE GENOMIC DNA]</scope>
    <source>
        <strain evidence="4">F-4157</strain>
    </source>
</reference>
<sequence>MSETTKLTPADAELLWCIVKQISKSKLNELVEWDVIGTQLGDLSNAAVDKRFSRLKIKMRENSEVGDTGAASKYVTEEVTIGGEAGVDGQKAATKETGVEKVATKRSRKTPVKDKGFTGKGKGAKGAKGRTTWESVKDGLDD</sequence>
<dbReference type="Proteomes" id="UP000019487">
    <property type="component" value="Unassembled WGS sequence"/>
</dbReference>
<gene>
    <name evidence="3" type="ORF">SBOR_8176</name>
</gene>
<evidence type="ECO:0000256" key="1">
    <source>
        <dbReference type="SAM" id="MobiDB-lite"/>
    </source>
</evidence>
<keyword evidence="4" id="KW-1185">Reference proteome</keyword>
<name>W9C6U6_SCLBF</name>
<dbReference type="InterPro" id="IPR054505">
    <property type="entry name" value="Myb_DNA-bind_8"/>
</dbReference>
<evidence type="ECO:0000313" key="3">
    <source>
        <dbReference type="EMBL" id="ESZ91453.1"/>
    </source>
</evidence>
<dbReference type="OrthoDB" id="3563441at2759"/>
<feature type="domain" description="Myb-like DNA-binding" evidence="2">
    <location>
        <begin position="10"/>
        <end position="59"/>
    </location>
</feature>
<feature type="compositionally biased region" description="Basic and acidic residues" evidence="1">
    <location>
        <begin position="93"/>
        <end position="103"/>
    </location>
</feature>
<evidence type="ECO:0000313" key="4">
    <source>
        <dbReference type="Proteomes" id="UP000019487"/>
    </source>
</evidence>
<evidence type="ECO:0000259" key="2">
    <source>
        <dbReference type="Pfam" id="PF22980"/>
    </source>
</evidence>
<dbReference type="HOGENOM" id="CLU_1816934_0_0_1"/>
<dbReference type="AlphaFoldDB" id="W9C6U6"/>
<dbReference type="EMBL" id="AYSA01000497">
    <property type="protein sequence ID" value="ESZ91453.1"/>
    <property type="molecule type" value="Genomic_DNA"/>
</dbReference>
<comment type="caution">
    <text evidence="3">The sequence shown here is derived from an EMBL/GenBank/DDBJ whole genome shotgun (WGS) entry which is preliminary data.</text>
</comment>
<feature type="region of interest" description="Disordered" evidence="1">
    <location>
        <begin position="91"/>
        <end position="142"/>
    </location>
</feature>
<accession>W9C6U6</accession>